<dbReference type="PROSITE" id="PS00717">
    <property type="entry name" value="SIGMA54_1"/>
    <property type="match status" value="1"/>
</dbReference>
<dbReference type="GO" id="GO:0003677">
    <property type="term" value="F:DNA binding"/>
    <property type="evidence" value="ECO:0007669"/>
    <property type="project" value="UniProtKB-KW"/>
</dbReference>
<keyword evidence="6" id="KW-0731">Sigma factor</keyword>
<dbReference type="InterPro" id="IPR007634">
    <property type="entry name" value="RNA_pol_sigma_54_DNA-bd"/>
</dbReference>
<dbReference type="InterPro" id="IPR007046">
    <property type="entry name" value="RNA_pol_sigma_54_core-bd"/>
</dbReference>
<dbReference type="Pfam" id="PF04963">
    <property type="entry name" value="Sigma54_CBD"/>
    <property type="match status" value="1"/>
</dbReference>
<organism evidence="11 12">
    <name type="scientific">Candidatus Kurthia intestinigallinarum</name>
    <dbReference type="NCBI Taxonomy" id="1562256"/>
    <lineage>
        <taxon>Bacteria</taxon>
        <taxon>Bacillati</taxon>
        <taxon>Bacillota</taxon>
        <taxon>Bacilli</taxon>
        <taxon>Bacillales</taxon>
        <taxon>Caryophanaceae</taxon>
        <taxon>Kurthia</taxon>
    </lineage>
</organism>
<evidence type="ECO:0000256" key="3">
    <source>
        <dbReference type="ARBA" id="ARBA00022679"/>
    </source>
</evidence>
<dbReference type="RefSeq" id="WP_126991908.1">
    <property type="nucleotide sequence ID" value="NZ_JTFC01000042.1"/>
</dbReference>
<comment type="caution">
    <text evidence="11">The sequence shown here is derived from an EMBL/GenBank/DDBJ whole genome shotgun (WGS) entry which is preliminary data.</text>
</comment>
<dbReference type="GO" id="GO:0016779">
    <property type="term" value="F:nucleotidyltransferase activity"/>
    <property type="evidence" value="ECO:0007669"/>
    <property type="project" value="UniProtKB-KW"/>
</dbReference>
<keyword evidence="8" id="KW-0804">Transcription</keyword>
<proteinExistence type="inferred from homology"/>
<dbReference type="Gene3D" id="1.10.10.60">
    <property type="entry name" value="Homeodomain-like"/>
    <property type="match status" value="1"/>
</dbReference>
<keyword evidence="7" id="KW-0238">DNA-binding</keyword>
<dbReference type="InterPro" id="IPR000394">
    <property type="entry name" value="RNA_pol_sigma_54"/>
</dbReference>
<name>A0A433RQE5_9BACL</name>
<dbReference type="GO" id="GO:0016987">
    <property type="term" value="F:sigma factor activity"/>
    <property type="evidence" value="ECO:0007669"/>
    <property type="project" value="UniProtKB-KW"/>
</dbReference>
<evidence type="ECO:0000256" key="8">
    <source>
        <dbReference type="ARBA" id="ARBA00023163"/>
    </source>
</evidence>
<protein>
    <recommendedName>
        <fullName evidence="13">RNA polymerase sigma-54 factor</fullName>
    </recommendedName>
</protein>
<evidence type="ECO:0000256" key="5">
    <source>
        <dbReference type="ARBA" id="ARBA00023015"/>
    </source>
</evidence>
<dbReference type="PANTHER" id="PTHR32248">
    <property type="entry name" value="RNA POLYMERASE SIGMA-54 FACTOR"/>
    <property type="match status" value="1"/>
</dbReference>
<evidence type="ECO:0000313" key="11">
    <source>
        <dbReference type="EMBL" id="RUS52567.1"/>
    </source>
</evidence>
<dbReference type="PANTHER" id="PTHR32248:SF4">
    <property type="entry name" value="RNA POLYMERASE SIGMA-54 FACTOR"/>
    <property type="match status" value="1"/>
</dbReference>
<evidence type="ECO:0000259" key="9">
    <source>
        <dbReference type="Pfam" id="PF04552"/>
    </source>
</evidence>
<evidence type="ECO:0000256" key="2">
    <source>
        <dbReference type="ARBA" id="ARBA00022478"/>
    </source>
</evidence>
<dbReference type="PIRSF" id="PIRSF000774">
    <property type="entry name" value="RpoN"/>
    <property type="match status" value="1"/>
</dbReference>
<dbReference type="PROSITE" id="PS00718">
    <property type="entry name" value="SIGMA54_2"/>
    <property type="match status" value="1"/>
</dbReference>
<dbReference type="OrthoDB" id="9814402at2"/>
<dbReference type="GO" id="GO:0000428">
    <property type="term" value="C:DNA-directed RNA polymerase complex"/>
    <property type="evidence" value="ECO:0007669"/>
    <property type="project" value="UniProtKB-KW"/>
</dbReference>
<feature type="domain" description="RNA polymerase sigma factor 54 core-binding" evidence="10">
    <location>
        <begin position="70"/>
        <end position="250"/>
    </location>
</feature>
<keyword evidence="2" id="KW-0240">DNA-directed RNA polymerase</keyword>
<dbReference type="PRINTS" id="PR00045">
    <property type="entry name" value="SIGMA54FCT"/>
</dbReference>
<keyword evidence="4" id="KW-0548">Nucleotidyltransferase</keyword>
<evidence type="ECO:0000256" key="4">
    <source>
        <dbReference type="ARBA" id="ARBA00022695"/>
    </source>
</evidence>
<sequence length="419" mass="47501">MKMSLSQKQQLKLYMTTQLRQSIELLQYSHEDLVEFVREQALENPLIELEETTSSYQKSTTGFDDVLPSVAGETDYRDELLQLLHCEVKEQRLLYACLTIVHNLDDNGYLSRDAIAAYQIPEALLQAAIQELQQHGPPGIAAFDLRHCLLLQLEALEPRQIVAEKIVTSHLEDVANSAFEKITQALHITPHSLRRAIRKIQALEPKPCRSLFSRPATTITPDATVMLSDEGFTFQLNTAGMPKISLSTAYDAFFEHQEAAEFLKMQFKRYEWLLHSLNQRQSTLTRLLEAVVAHQQPFFYQGYIALRPLLLKDIAAQLGVHESTVSRATKNKWLATPFGTIALRSLFTNAVSEDGASQTSIKVHIQNLINTENKTRPLSDQKITDLLMAKENITLARRTVAKYRDELSIPSASKRKCLI</sequence>
<evidence type="ECO:0000256" key="6">
    <source>
        <dbReference type="ARBA" id="ARBA00023082"/>
    </source>
</evidence>
<dbReference type="Pfam" id="PF00309">
    <property type="entry name" value="Sigma54_AID"/>
    <property type="match status" value="1"/>
</dbReference>
<feature type="domain" description="RNA polymerase sigma factor 54 DNA-binding" evidence="9">
    <location>
        <begin position="261"/>
        <end position="416"/>
    </location>
</feature>
<dbReference type="Pfam" id="PF04552">
    <property type="entry name" value="Sigma54_DBD"/>
    <property type="match status" value="1"/>
</dbReference>
<comment type="similarity">
    <text evidence="1">Belongs to the sigma-54 factor family.</text>
</comment>
<dbReference type="InterPro" id="IPR038709">
    <property type="entry name" value="RpoN_core-bd_sf"/>
</dbReference>
<evidence type="ECO:0008006" key="13">
    <source>
        <dbReference type="Google" id="ProtNLM"/>
    </source>
</evidence>
<dbReference type="Gene3D" id="1.10.10.1330">
    <property type="entry name" value="RNA polymerase sigma-54 factor, core-binding domain"/>
    <property type="match status" value="1"/>
</dbReference>
<dbReference type="AlphaFoldDB" id="A0A433RQE5"/>
<dbReference type="GO" id="GO:0006352">
    <property type="term" value="P:DNA-templated transcription initiation"/>
    <property type="evidence" value="ECO:0007669"/>
    <property type="project" value="InterPro"/>
</dbReference>
<keyword evidence="3" id="KW-0808">Transferase</keyword>
<dbReference type="Proteomes" id="UP000288623">
    <property type="component" value="Unassembled WGS sequence"/>
</dbReference>
<evidence type="ECO:0000256" key="7">
    <source>
        <dbReference type="ARBA" id="ARBA00023125"/>
    </source>
</evidence>
<keyword evidence="12" id="KW-1185">Reference proteome</keyword>
<reference evidence="11 12" key="1">
    <citation type="submission" date="2014-11" db="EMBL/GenBank/DDBJ databases">
        <title>Genome sequence and analysis of novel Kurthia sp.</title>
        <authorList>
            <person name="Lawson J.N."/>
            <person name="Gonzalez J.E."/>
            <person name="Rinauldi L."/>
            <person name="Xuan Z."/>
            <person name="Firman A."/>
            <person name="Shaddox L."/>
            <person name="Trudeau A."/>
            <person name="Shah S."/>
            <person name="Reiman D."/>
        </authorList>
    </citation>
    <scope>NUCLEOTIDE SEQUENCE [LARGE SCALE GENOMIC DNA]</scope>
    <source>
        <strain evidence="11 12">3B1D</strain>
    </source>
</reference>
<accession>A0A433RQE5</accession>
<dbReference type="PROSITE" id="PS50044">
    <property type="entry name" value="SIGMA54_3"/>
    <property type="match status" value="1"/>
</dbReference>
<dbReference type="NCBIfam" id="TIGR02395">
    <property type="entry name" value="rpoN_sigma"/>
    <property type="match status" value="1"/>
</dbReference>
<gene>
    <name evidence="11" type="ORF">QI30_17595</name>
</gene>
<dbReference type="GO" id="GO:0001216">
    <property type="term" value="F:DNA-binding transcription activator activity"/>
    <property type="evidence" value="ECO:0007669"/>
    <property type="project" value="InterPro"/>
</dbReference>
<evidence type="ECO:0000313" key="12">
    <source>
        <dbReference type="Proteomes" id="UP000288623"/>
    </source>
</evidence>
<keyword evidence="5" id="KW-0805">Transcription regulation</keyword>
<dbReference type="EMBL" id="JTFC01000042">
    <property type="protein sequence ID" value="RUS52567.1"/>
    <property type="molecule type" value="Genomic_DNA"/>
</dbReference>
<evidence type="ECO:0000259" key="10">
    <source>
        <dbReference type="Pfam" id="PF04963"/>
    </source>
</evidence>
<evidence type="ECO:0000256" key="1">
    <source>
        <dbReference type="ARBA" id="ARBA00008798"/>
    </source>
</evidence>